<dbReference type="Gene3D" id="1.10.357.10">
    <property type="entry name" value="Tetracycline Repressor, domain 2"/>
    <property type="match status" value="1"/>
</dbReference>
<dbReference type="PROSITE" id="PS50977">
    <property type="entry name" value="HTH_TETR_2"/>
    <property type="match status" value="1"/>
</dbReference>
<gene>
    <name evidence="4" type="ORF">GKZ89_19560</name>
</gene>
<dbReference type="PRINTS" id="PR00455">
    <property type="entry name" value="HTHTETR"/>
</dbReference>
<accession>A0A7X2S8S1</accession>
<dbReference type="GO" id="GO:0003700">
    <property type="term" value="F:DNA-binding transcription factor activity"/>
    <property type="evidence" value="ECO:0007669"/>
    <property type="project" value="TreeGrafter"/>
</dbReference>
<dbReference type="InterPro" id="IPR050109">
    <property type="entry name" value="HTH-type_TetR-like_transc_reg"/>
</dbReference>
<feature type="DNA-binding region" description="H-T-H motif" evidence="2">
    <location>
        <begin position="33"/>
        <end position="52"/>
    </location>
</feature>
<name>A0A7X2S8S1_9BACI</name>
<dbReference type="GO" id="GO:0000976">
    <property type="term" value="F:transcription cis-regulatory region binding"/>
    <property type="evidence" value="ECO:0007669"/>
    <property type="project" value="TreeGrafter"/>
</dbReference>
<evidence type="ECO:0000313" key="4">
    <source>
        <dbReference type="EMBL" id="MTH55595.1"/>
    </source>
</evidence>
<dbReference type="RefSeq" id="WP_162357114.1">
    <property type="nucleotide sequence ID" value="NZ_WMIB01000033.1"/>
</dbReference>
<evidence type="ECO:0000313" key="5">
    <source>
        <dbReference type="Proteomes" id="UP000434639"/>
    </source>
</evidence>
<keyword evidence="5" id="KW-1185">Reference proteome</keyword>
<dbReference type="SUPFAM" id="SSF46689">
    <property type="entry name" value="Homeodomain-like"/>
    <property type="match status" value="1"/>
</dbReference>
<evidence type="ECO:0000256" key="2">
    <source>
        <dbReference type="PROSITE-ProRule" id="PRU00335"/>
    </source>
</evidence>
<comment type="caution">
    <text evidence="4">The sequence shown here is derived from an EMBL/GenBank/DDBJ whole genome shotgun (WGS) entry which is preliminary data.</text>
</comment>
<feature type="domain" description="HTH tetR-type" evidence="3">
    <location>
        <begin position="10"/>
        <end position="70"/>
    </location>
</feature>
<protein>
    <submittedName>
        <fullName evidence="4">TetR family transcriptional regulator</fullName>
    </submittedName>
</protein>
<dbReference type="PANTHER" id="PTHR30055:SF212">
    <property type="entry name" value="TETR-FAMILY FAMILY TRANSCRIPTIONAL REGULATOR"/>
    <property type="match status" value="1"/>
</dbReference>
<dbReference type="AlphaFoldDB" id="A0A7X2S8S1"/>
<dbReference type="InterPro" id="IPR001647">
    <property type="entry name" value="HTH_TetR"/>
</dbReference>
<dbReference type="PANTHER" id="PTHR30055">
    <property type="entry name" value="HTH-TYPE TRANSCRIPTIONAL REGULATOR RUTR"/>
    <property type="match status" value="1"/>
</dbReference>
<dbReference type="InterPro" id="IPR009057">
    <property type="entry name" value="Homeodomain-like_sf"/>
</dbReference>
<dbReference type="Proteomes" id="UP000434639">
    <property type="component" value="Unassembled WGS sequence"/>
</dbReference>
<organism evidence="4 5">
    <name type="scientific">Metabacillus mangrovi</name>
    <dbReference type="NCBI Taxonomy" id="1491830"/>
    <lineage>
        <taxon>Bacteria</taxon>
        <taxon>Bacillati</taxon>
        <taxon>Bacillota</taxon>
        <taxon>Bacilli</taxon>
        <taxon>Bacillales</taxon>
        <taxon>Bacillaceae</taxon>
        <taxon>Metabacillus</taxon>
    </lineage>
</organism>
<dbReference type="SUPFAM" id="SSF48498">
    <property type="entry name" value="Tetracyclin repressor-like, C-terminal domain"/>
    <property type="match status" value="1"/>
</dbReference>
<keyword evidence="1 2" id="KW-0238">DNA-binding</keyword>
<reference evidence="4 5" key="1">
    <citation type="journal article" date="2017" name="Int. J. Syst. Evol. Microbiol.">
        <title>Bacillus mangrovi sp. nov., isolated from a sediment sample from a mangrove forest.</title>
        <authorList>
            <person name="Gupta V."/>
            <person name="Singh P.K."/>
            <person name="Korpole S."/>
            <person name="Tanuku N.R.S."/>
            <person name="Pinnaka A.K."/>
        </authorList>
    </citation>
    <scope>NUCLEOTIDE SEQUENCE [LARGE SCALE GENOMIC DNA]</scope>
    <source>
        <strain evidence="4 5">KCTC 33872</strain>
    </source>
</reference>
<proteinExistence type="predicted"/>
<dbReference type="Pfam" id="PF00440">
    <property type="entry name" value="TetR_N"/>
    <property type="match status" value="1"/>
</dbReference>
<dbReference type="EMBL" id="WMIB01000033">
    <property type="protein sequence ID" value="MTH55595.1"/>
    <property type="molecule type" value="Genomic_DNA"/>
</dbReference>
<sequence length="193" mass="22472">MAARKAVTQELSREIIMEAARSQFTAEGYQNVSMRKIARELGYSHGSIYYHFKNKAELFYAIVKADFQLLDQVLDQILEDSHTSGEEKLHKIFMGYIEFGLTHQSHYEVMFLIKDEEVKSYFAEEPNISYEKFAQAIYQLSAEKPSVPQIWSVFLSLHGFVTHYCKTEMTFKEAEEMAERHANFLIKALNSCR</sequence>
<evidence type="ECO:0000256" key="1">
    <source>
        <dbReference type="ARBA" id="ARBA00023125"/>
    </source>
</evidence>
<dbReference type="InterPro" id="IPR036271">
    <property type="entry name" value="Tet_transcr_reg_TetR-rel_C_sf"/>
</dbReference>
<evidence type="ECO:0000259" key="3">
    <source>
        <dbReference type="PROSITE" id="PS50977"/>
    </source>
</evidence>